<comment type="cofactor">
    <cofactor evidence="1">
        <name>[4Fe-4S] cluster</name>
        <dbReference type="ChEBI" id="CHEBI:49883"/>
    </cofactor>
</comment>
<dbReference type="GO" id="GO:0046872">
    <property type="term" value="F:metal ion binding"/>
    <property type="evidence" value="ECO:0007669"/>
    <property type="project" value="UniProtKB-KW"/>
</dbReference>
<dbReference type="GO" id="GO:0003824">
    <property type="term" value="F:catalytic activity"/>
    <property type="evidence" value="ECO:0007669"/>
    <property type="project" value="InterPro"/>
</dbReference>
<evidence type="ECO:0000259" key="7">
    <source>
        <dbReference type="Pfam" id="PF04055"/>
    </source>
</evidence>
<dbReference type="InterPro" id="IPR007197">
    <property type="entry name" value="rSAM"/>
</dbReference>
<dbReference type="Pfam" id="PF04055">
    <property type="entry name" value="Radical_SAM"/>
    <property type="match status" value="1"/>
</dbReference>
<protein>
    <submittedName>
        <fullName evidence="8">Radical SAM domain protein</fullName>
    </submittedName>
</protein>
<organism evidence="8">
    <name type="scientific">Uncultured Desulfatiglans sp</name>
    <dbReference type="NCBI Taxonomy" id="1748965"/>
    <lineage>
        <taxon>Bacteria</taxon>
        <taxon>Pseudomonadati</taxon>
        <taxon>Thermodesulfobacteriota</taxon>
        <taxon>Desulfobacteria</taxon>
        <taxon>Desulfatiglandales</taxon>
        <taxon>Desulfatiglandaceae</taxon>
        <taxon>Desulfatiglans</taxon>
        <taxon>environmental samples</taxon>
    </lineage>
</organism>
<dbReference type="PANTHER" id="PTHR30352:SF5">
    <property type="entry name" value="PYRUVATE FORMATE-LYASE 1-ACTIVATING ENZYME"/>
    <property type="match status" value="1"/>
</dbReference>
<dbReference type="PANTHER" id="PTHR30352">
    <property type="entry name" value="PYRUVATE FORMATE-LYASE-ACTIVATING ENZYME"/>
    <property type="match status" value="1"/>
</dbReference>
<dbReference type="SFLD" id="SFLDS00029">
    <property type="entry name" value="Radical_SAM"/>
    <property type="match status" value="1"/>
</dbReference>
<gene>
    <name evidence="8" type="ORF">TRIP_B200414</name>
</gene>
<reference evidence="8" key="1">
    <citation type="submission" date="2018-07" db="EMBL/GenBank/DDBJ databases">
        <authorList>
            <consortium name="Genoscope - CEA"/>
            <person name="William W."/>
        </authorList>
    </citation>
    <scope>NUCLEOTIDE SEQUENCE</scope>
    <source>
        <strain evidence="8">IK1</strain>
    </source>
</reference>
<dbReference type="Gene3D" id="3.20.20.70">
    <property type="entry name" value="Aldolase class I"/>
    <property type="match status" value="1"/>
</dbReference>
<accession>A0A653A2N9</accession>
<evidence type="ECO:0000256" key="1">
    <source>
        <dbReference type="ARBA" id="ARBA00001966"/>
    </source>
</evidence>
<sequence>MHERLQNLPFMLYADASGNIYEHPYLRMVGFSGQGPTPLEAEVLTEMPEFSKLFFIPGCPPFGLDPETGRTELVLEEETATGLEPVCAVAAFLEPGWLRSHLPAADYRSKDYTLPMWAYTAVGSLEDRYWAAGFQIEYNHKWDPRYYDDDELLPAIRSYRREHGLGPLARHLVQCATKNHCFAAKNLFLGRWEAPLPVSRSCNAACLGCLSFQPEGFTEASHERLSFRPDPAEVVALAVRHLETAPEAIMSFGQGCEGEPLTEYRLMGESIVQIRRLTGKGTINLNTNGSWPGRVRHVIGCGLDSIRISLNSARADFYEAYYRPKGYSFADVVESIRLSRAAGLYTMINYLVFPGITDQEAEFTALEELVLATDLNFIHLKNLCIDPQQYLAHMPVSSSPAMGMRVFVGRLRQELPQVQLGYFNQPVR</sequence>
<dbReference type="InterPro" id="IPR034457">
    <property type="entry name" value="Organic_radical-activating"/>
</dbReference>
<dbReference type="InterPro" id="IPR058240">
    <property type="entry name" value="rSAM_sf"/>
</dbReference>
<evidence type="ECO:0000256" key="5">
    <source>
        <dbReference type="ARBA" id="ARBA00023004"/>
    </source>
</evidence>
<dbReference type="SUPFAM" id="SSF102114">
    <property type="entry name" value="Radical SAM enzymes"/>
    <property type="match status" value="1"/>
</dbReference>
<keyword evidence="2" id="KW-0004">4Fe-4S</keyword>
<dbReference type="GO" id="GO:0051539">
    <property type="term" value="F:4 iron, 4 sulfur cluster binding"/>
    <property type="evidence" value="ECO:0007669"/>
    <property type="project" value="UniProtKB-KW"/>
</dbReference>
<evidence type="ECO:0000256" key="4">
    <source>
        <dbReference type="ARBA" id="ARBA00022723"/>
    </source>
</evidence>
<feature type="domain" description="Radical SAM core" evidence="7">
    <location>
        <begin position="197"/>
        <end position="362"/>
    </location>
</feature>
<dbReference type="CDD" id="cd01335">
    <property type="entry name" value="Radical_SAM"/>
    <property type="match status" value="1"/>
</dbReference>
<dbReference type="InterPro" id="IPR013785">
    <property type="entry name" value="Aldolase_TIM"/>
</dbReference>
<keyword evidence="6" id="KW-0411">Iron-sulfur</keyword>
<proteinExistence type="predicted"/>
<keyword evidence="4" id="KW-0479">Metal-binding</keyword>
<evidence type="ECO:0000256" key="3">
    <source>
        <dbReference type="ARBA" id="ARBA00022691"/>
    </source>
</evidence>
<dbReference type="SFLD" id="SFLDG01109">
    <property type="entry name" value="Uncharacterised_Radical_SAM_Su"/>
    <property type="match status" value="1"/>
</dbReference>
<dbReference type="EMBL" id="UPXX01000013">
    <property type="protein sequence ID" value="VBB42274.1"/>
    <property type="molecule type" value="Genomic_DNA"/>
</dbReference>
<keyword evidence="3" id="KW-0949">S-adenosyl-L-methionine</keyword>
<dbReference type="AlphaFoldDB" id="A0A653A2N9"/>
<name>A0A653A2N9_UNCDX</name>
<keyword evidence="5" id="KW-0408">Iron</keyword>
<evidence type="ECO:0000256" key="2">
    <source>
        <dbReference type="ARBA" id="ARBA00022485"/>
    </source>
</evidence>
<evidence type="ECO:0000256" key="6">
    <source>
        <dbReference type="ARBA" id="ARBA00023014"/>
    </source>
</evidence>
<evidence type="ECO:0000313" key="8">
    <source>
        <dbReference type="EMBL" id="VBB42274.1"/>
    </source>
</evidence>